<comment type="similarity">
    <text evidence="1">Belongs to the TFB5 family.</text>
</comment>
<dbReference type="SUPFAM" id="SSF142897">
    <property type="entry name" value="TFB5-like"/>
    <property type="match status" value="1"/>
</dbReference>
<keyword evidence="1" id="KW-0227">DNA damage</keyword>
<reference evidence="2 3" key="1">
    <citation type="journal article" date="2018" name="BMC Genomics">
        <title>Genomic evidence for intraspecific hybridization in a clonal and extremely halotolerant yeast.</title>
        <authorList>
            <person name="Gostincar C."/>
            <person name="Stajich J.E."/>
            <person name="Zupancic J."/>
            <person name="Zalar P."/>
            <person name="Gunde-Cimerman N."/>
        </authorList>
    </citation>
    <scope>NUCLEOTIDE SEQUENCE [LARGE SCALE GENOMIC DNA]</scope>
    <source>
        <strain evidence="2 3">EXF-2682</strain>
    </source>
</reference>
<comment type="subunit">
    <text evidence="1">Component of the 7-subunit TFIIH core complex.</text>
</comment>
<proteinExistence type="inferred from homology"/>
<evidence type="ECO:0000313" key="3">
    <source>
        <dbReference type="Proteomes" id="UP000269276"/>
    </source>
</evidence>
<organism evidence="2 3">
    <name type="scientific">Hortaea werneckii</name>
    <name type="common">Black yeast</name>
    <name type="synonym">Cladosporium werneckii</name>
    <dbReference type="NCBI Taxonomy" id="91943"/>
    <lineage>
        <taxon>Eukaryota</taxon>
        <taxon>Fungi</taxon>
        <taxon>Dikarya</taxon>
        <taxon>Ascomycota</taxon>
        <taxon>Pezizomycotina</taxon>
        <taxon>Dothideomycetes</taxon>
        <taxon>Dothideomycetidae</taxon>
        <taxon>Mycosphaerellales</taxon>
        <taxon>Teratosphaeriaceae</taxon>
        <taxon>Hortaea</taxon>
    </lineage>
</organism>
<evidence type="ECO:0000313" key="2">
    <source>
        <dbReference type="EMBL" id="RMY44266.1"/>
    </source>
</evidence>
<dbReference type="SMART" id="SM01395">
    <property type="entry name" value="Tbf5"/>
    <property type="match status" value="1"/>
</dbReference>
<keyword evidence="1" id="KW-0805">Transcription regulation</keyword>
<dbReference type="Proteomes" id="UP000269276">
    <property type="component" value="Unassembled WGS sequence"/>
</dbReference>
<evidence type="ECO:0000256" key="1">
    <source>
        <dbReference type="RuleBase" id="RU368032"/>
    </source>
</evidence>
<protein>
    <recommendedName>
        <fullName evidence="1">General transcription and DNA repair factor IIH subunit TFB5</fullName>
    </recommendedName>
</protein>
<dbReference type="VEuPathDB" id="FungiDB:BTJ68_13180"/>
<dbReference type="GO" id="GO:0006367">
    <property type="term" value="P:transcription initiation at RNA polymerase II promoter"/>
    <property type="evidence" value="ECO:0007669"/>
    <property type="project" value="UniProtKB-UniRule"/>
</dbReference>
<dbReference type="Gene3D" id="3.30.70.1220">
    <property type="entry name" value="TFB5-like"/>
    <property type="match status" value="1"/>
</dbReference>
<keyword evidence="1" id="KW-0539">Nucleus</keyword>
<name>A0A3M7BXI8_HORWE</name>
<dbReference type="InterPro" id="IPR009400">
    <property type="entry name" value="TFIIH_TTDA/Tfb5"/>
</dbReference>
<accession>A0A3M7BXI8</accession>
<keyword evidence="1" id="KW-0804">Transcription</keyword>
<comment type="subcellular location">
    <subcellularLocation>
        <location evidence="1">Nucleus</location>
    </subcellularLocation>
</comment>
<dbReference type="GO" id="GO:0006289">
    <property type="term" value="P:nucleotide-excision repair"/>
    <property type="evidence" value="ECO:0007669"/>
    <property type="project" value="InterPro"/>
</dbReference>
<dbReference type="OrthoDB" id="354at2759"/>
<sequence>MRSSLNPVLGVLIECDPSIKAIIMKIDREQQHRIVMEEIDDEHVLIQSDKHDELKELLKNALKDTVREAEDSSESD</sequence>
<dbReference type="Pfam" id="PF06331">
    <property type="entry name" value="Tfb5"/>
    <property type="match status" value="1"/>
</dbReference>
<comment type="function">
    <text evidence="1">In NER, TFIIH acts by opening DNA around the lesion to allow the excision of the damaged oligonucleotide and its replacement by a new DNA fragment. In transcription, TFIIH has an essential role in transcription initiation. When the pre-initiation complex (PIC) has been established, TFIIH is required for promoter opening and promoter escape.</text>
</comment>
<dbReference type="EMBL" id="QWIP01001674">
    <property type="protein sequence ID" value="RMY44266.1"/>
    <property type="molecule type" value="Genomic_DNA"/>
</dbReference>
<gene>
    <name evidence="2" type="ORF">D0863_16240</name>
</gene>
<dbReference type="AlphaFoldDB" id="A0A3M7BXI8"/>
<dbReference type="InterPro" id="IPR035935">
    <property type="entry name" value="TFB5-like_sf"/>
</dbReference>
<dbReference type="GO" id="GO:0000439">
    <property type="term" value="C:transcription factor TFIIH core complex"/>
    <property type="evidence" value="ECO:0007669"/>
    <property type="project" value="UniProtKB-UniRule"/>
</dbReference>
<keyword evidence="1" id="KW-0234">DNA repair</keyword>
<comment type="caution">
    <text evidence="2">The sequence shown here is derived from an EMBL/GenBank/DDBJ whole genome shotgun (WGS) entry which is preliminary data.</text>
</comment>